<evidence type="ECO:0000313" key="2">
    <source>
        <dbReference type="WBParaSite" id="L893_g1989.t1"/>
    </source>
</evidence>
<dbReference type="Proteomes" id="UP000095287">
    <property type="component" value="Unplaced"/>
</dbReference>
<sequence length="131" mass="14551">MLVVKDCIQDANLCTLGGHEGEYNCWECFIPSFTLICSFTTSSSRFHCNYTVGIVFYVGSLDVTYVFVCKVHLGKNKERVKDVCALNTRFFSVSVNVDVTISWLRITAARSPHPATASSLSLTKGSNQRIL</sequence>
<dbReference type="WBParaSite" id="L893_g1989.t1">
    <property type="protein sequence ID" value="L893_g1989.t1"/>
    <property type="gene ID" value="L893_g1989"/>
</dbReference>
<protein>
    <submittedName>
        <fullName evidence="2">Phlebovirus_G2 domain-containing protein</fullName>
    </submittedName>
</protein>
<name>A0A1I7YUQ0_9BILA</name>
<reference evidence="2" key="1">
    <citation type="submission" date="2016-11" db="UniProtKB">
        <authorList>
            <consortium name="WormBaseParasite"/>
        </authorList>
    </citation>
    <scope>IDENTIFICATION</scope>
</reference>
<keyword evidence="1" id="KW-1185">Reference proteome</keyword>
<dbReference type="AlphaFoldDB" id="A0A1I7YUQ0"/>
<accession>A0A1I7YUQ0</accession>
<evidence type="ECO:0000313" key="1">
    <source>
        <dbReference type="Proteomes" id="UP000095287"/>
    </source>
</evidence>
<proteinExistence type="predicted"/>
<organism evidence="1 2">
    <name type="scientific">Steinernema glaseri</name>
    <dbReference type="NCBI Taxonomy" id="37863"/>
    <lineage>
        <taxon>Eukaryota</taxon>
        <taxon>Metazoa</taxon>
        <taxon>Ecdysozoa</taxon>
        <taxon>Nematoda</taxon>
        <taxon>Chromadorea</taxon>
        <taxon>Rhabditida</taxon>
        <taxon>Tylenchina</taxon>
        <taxon>Panagrolaimomorpha</taxon>
        <taxon>Strongyloidoidea</taxon>
        <taxon>Steinernematidae</taxon>
        <taxon>Steinernema</taxon>
    </lineage>
</organism>